<organism evidence="2 3">
    <name type="scientific">Apostasia shenzhenica</name>
    <dbReference type="NCBI Taxonomy" id="1088818"/>
    <lineage>
        <taxon>Eukaryota</taxon>
        <taxon>Viridiplantae</taxon>
        <taxon>Streptophyta</taxon>
        <taxon>Embryophyta</taxon>
        <taxon>Tracheophyta</taxon>
        <taxon>Spermatophyta</taxon>
        <taxon>Magnoliopsida</taxon>
        <taxon>Liliopsida</taxon>
        <taxon>Asparagales</taxon>
        <taxon>Orchidaceae</taxon>
        <taxon>Apostasioideae</taxon>
        <taxon>Apostasia</taxon>
    </lineage>
</organism>
<evidence type="ECO:0000313" key="2">
    <source>
        <dbReference type="EMBL" id="PKA61685.1"/>
    </source>
</evidence>
<proteinExistence type="predicted"/>
<dbReference type="EMBL" id="KZ451927">
    <property type="protein sequence ID" value="PKA61685.1"/>
    <property type="molecule type" value="Genomic_DNA"/>
</dbReference>
<sequence>MLVAPKTGEVLSLYLGASDAAVSAVLVNNDKGIHRSIFYISHILFHADTRYPLLEKLALALLMAARKLRLYFQSHTIQVDPQIPNYEEVVVSSVRMRIARPREYRLPRL</sequence>
<dbReference type="InterPro" id="IPR041577">
    <property type="entry name" value="RT_RNaseH_2"/>
</dbReference>
<protein>
    <recommendedName>
        <fullName evidence="1">Reverse transcriptase/retrotransposon-derived protein RNase H-like domain-containing protein</fullName>
    </recommendedName>
</protein>
<dbReference type="OrthoDB" id="693831at2759"/>
<dbReference type="PANTHER" id="PTHR48475">
    <property type="entry name" value="RIBONUCLEASE H"/>
    <property type="match status" value="1"/>
</dbReference>
<evidence type="ECO:0000259" key="1">
    <source>
        <dbReference type="Pfam" id="PF17919"/>
    </source>
</evidence>
<dbReference type="InterPro" id="IPR043502">
    <property type="entry name" value="DNA/RNA_pol_sf"/>
</dbReference>
<dbReference type="AlphaFoldDB" id="A0A2I0B1L3"/>
<evidence type="ECO:0000313" key="3">
    <source>
        <dbReference type="Proteomes" id="UP000236161"/>
    </source>
</evidence>
<dbReference type="SUPFAM" id="SSF56672">
    <property type="entry name" value="DNA/RNA polymerases"/>
    <property type="match status" value="1"/>
</dbReference>
<dbReference type="Proteomes" id="UP000236161">
    <property type="component" value="Unassembled WGS sequence"/>
</dbReference>
<dbReference type="PANTHER" id="PTHR48475:SF2">
    <property type="entry name" value="RIBONUCLEASE H"/>
    <property type="match status" value="1"/>
</dbReference>
<name>A0A2I0B1L3_9ASPA</name>
<feature type="domain" description="Reverse transcriptase/retrotransposon-derived protein RNase H-like" evidence="1">
    <location>
        <begin position="2"/>
        <end position="79"/>
    </location>
</feature>
<accession>A0A2I0B1L3</accession>
<gene>
    <name evidence="2" type="ORF">AXF42_Ash018666</name>
</gene>
<keyword evidence="3" id="KW-1185">Reference proteome</keyword>
<reference evidence="2 3" key="1">
    <citation type="journal article" date="2017" name="Nature">
        <title>The Apostasia genome and the evolution of orchids.</title>
        <authorList>
            <person name="Zhang G.Q."/>
            <person name="Liu K.W."/>
            <person name="Li Z."/>
            <person name="Lohaus R."/>
            <person name="Hsiao Y.Y."/>
            <person name="Niu S.C."/>
            <person name="Wang J.Y."/>
            <person name="Lin Y.C."/>
            <person name="Xu Q."/>
            <person name="Chen L.J."/>
            <person name="Yoshida K."/>
            <person name="Fujiwara S."/>
            <person name="Wang Z.W."/>
            <person name="Zhang Y.Q."/>
            <person name="Mitsuda N."/>
            <person name="Wang M."/>
            <person name="Liu G.H."/>
            <person name="Pecoraro L."/>
            <person name="Huang H.X."/>
            <person name="Xiao X.J."/>
            <person name="Lin M."/>
            <person name="Wu X.Y."/>
            <person name="Wu W.L."/>
            <person name="Chen Y.Y."/>
            <person name="Chang S.B."/>
            <person name="Sakamoto S."/>
            <person name="Ohme-Takagi M."/>
            <person name="Yagi M."/>
            <person name="Zeng S.J."/>
            <person name="Shen C.Y."/>
            <person name="Yeh C.M."/>
            <person name="Luo Y.B."/>
            <person name="Tsai W.C."/>
            <person name="Van de Peer Y."/>
            <person name="Liu Z.J."/>
        </authorList>
    </citation>
    <scope>NUCLEOTIDE SEQUENCE [LARGE SCALE GENOMIC DNA]</scope>
    <source>
        <strain evidence="3">cv. Shenzhen</strain>
        <tissue evidence="2">Stem</tissue>
    </source>
</reference>
<dbReference type="Pfam" id="PF17919">
    <property type="entry name" value="RT_RNaseH_2"/>
    <property type="match status" value="1"/>
</dbReference>